<dbReference type="Pfam" id="PF01522">
    <property type="entry name" value="Polysacc_deac_1"/>
    <property type="match status" value="1"/>
</dbReference>
<gene>
    <name evidence="4" type="ORF">GALL_544930</name>
</gene>
<dbReference type="InterPro" id="IPR011330">
    <property type="entry name" value="Glyco_hydro/deAcase_b/a-brl"/>
</dbReference>
<accession>A0A1J5NXI1</accession>
<dbReference type="EMBL" id="MLJW01008537">
    <property type="protein sequence ID" value="OIQ63961.1"/>
    <property type="molecule type" value="Genomic_DNA"/>
</dbReference>
<reference evidence="4" key="1">
    <citation type="submission" date="2016-10" db="EMBL/GenBank/DDBJ databases">
        <title>Sequence of Gallionella enrichment culture.</title>
        <authorList>
            <person name="Poehlein A."/>
            <person name="Muehling M."/>
            <person name="Daniel R."/>
        </authorList>
    </citation>
    <scope>NUCLEOTIDE SEQUENCE</scope>
</reference>
<dbReference type="AlphaFoldDB" id="A0A1J5NXI1"/>
<evidence type="ECO:0000259" key="3">
    <source>
        <dbReference type="Pfam" id="PF01522"/>
    </source>
</evidence>
<dbReference type="InterPro" id="IPR002509">
    <property type="entry name" value="NODB_dom"/>
</dbReference>
<sequence>MMTDDGVRALARSGMTIGGHTVTHPILASVPADEAFEQIRQNRADLTSILGQAPTLFAFPNGKPGRDYTDEHAAMVRQIGYSAAFAVGGTVAWSTADRFQIPRISSHARSPAHLAGRMLYHAAWWRRPHGAA</sequence>
<dbReference type="GO" id="GO:0005576">
    <property type="term" value="C:extracellular region"/>
    <property type="evidence" value="ECO:0007669"/>
    <property type="project" value="UniProtKB-SubCell"/>
</dbReference>
<dbReference type="PANTHER" id="PTHR34216:SF3">
    <property type="entry name" value="POLY-BETA-1,6-N-ACETYL-D-GLUCOSAMINE N-DEACETYLASE"/>
    <property type="match status" value="1"/>
</dbReference>
<dbReference type="InterPro" id="IPR051398">
    <property type="entry name" value="Polysacch_Deacetylase"/>
</dbReference>
<dbReference type="Gene3D" id="3.20.20.370">
    <property type="entry name" value="Glycoside hydrolase/deacetylase"/>
    <property type="match status" value="1"/>
</dbReference>
<evidence type="ECO:0000256" key="1">
    <source>
        <dbReference type="ARBA" id="ARBA00004613"/>
    </source>
</evidence>
<protein>
    <submittedName>
        <fullName evidence="4">Polysaccharide deacetylase</fullName>
    </submittedName>
</protein>
<comment type="subcellular location">
    <subcellularLocation>
        <location evidence="1">Secreted</location>
    </subcellularLocation>
</comment>
<dbReference type="PANTHER" id="PTHR34216">
    <property type="match status" value="1"/>
</dbReference>
<evidence type="ECO:0000313" key="4">
    <source>
        <dbReference type="EMBL" id="OIQ63961.1"/>
    </source>
</evidence>
<organism evidence="4">
    <name type="scientific">mine drainage metagenome</name>
    <dbReference type="NCBI Taxonomy" id="410659"/>
    <lineage>
        <taxon>unclassified sequences</taxon>
        <taxon>metagenomes</taxon>
        <taxon>ecological metagenomes</taxon>
    </lineage>
</organism>
<feature type="domain" description="NodB homology" evidence="3">
    <location>
        <begin position="5"/>
        <end position="83"/>
    </location>
</feature>
<evidence type="ECO:0000256" key="2">
    <source>
        <dbReference type="ARBA" id="ARBA00022729"/>
    </source>
</evidence>
<dbReference type="SUPFAM" id="SSF88713">
    <property type="entry name" value="Glycoside hydrolase/deacetylase"/>
    <property type="match status" value="1"/>
</dbReference>
<keyword evidence="2" id="KW-0732">Signal</keyword>
<name>A0A1J5NXI1_9ZZZZ</name>
<dbReference type="GO" id="GO:0016810">
    <property type="term" value="F:hydrolase activity, acting on carbon-nitrogen (but not peptide) bonds"/>
    <property type="evidence" value="ECO:0007669"/>
    <property type="project" value="InterPro"/>
</dbReference>
<dbReference type="GO" id="GO:0005975">
    <property type="term" value="P:carbohydrate metabolic process"/>
    <property type="evidence" value="ECO:0007669"/>
    <property type="project" value="InterPro"/>
</dbReference>
<proteinExistence type="predicted"/>
<comment type="caution">
    <text evidence="4">The sequence shown here is derived from an EMBL/GenBank/DDBJ whole genome shotgun (WGS) entry which is preliminary data.</text>
</comment>
<dbReference type="CDD" id="cd10918">
    <property type="entry name" value="CE4_NodB_like_5s_6s"/>
    <property type="match status" value="1"/>
</dbReference>